<name>A0A9J6AHV4_SOLCO</name>
<organism evidence="1 2">
    <name type="scientific">Solanum commersonii</name>
    <name type="common">Commerson's wild potato</name>
    <name type="synonym">Commerson's nightshade</name>
    <dbReference type="NCBI Taxonomy" id="4109"/>
    <lineage>
        <taxon>Eukaryota</taxon>
        <taxon>Viridiplantae</taxon>
        <taxon>Streptophyta</taxon>
        <taxon>Embryophyta</taxon>
        <taxon>Tracheophyta</taxon>
        <taxon>Spermatophyta</taxon>
        <taxon>Magnoliopsida</taxon>
        <taxon>eudicotyledons</taxon>
        <taxon>Gunneridae</taxon>
        <taxon>Pentapetalae</taxon>
        <taxon>asterids</taxon>
        <taxon>lamiids</taxon>
        <taxon>Solanales</taxon>
        <taxon>Solanaceae</taxon>
        <taxon>Solanoideae</taxon>
        <taxon>Solaneae</taxon>
        <taxon>Solanum</taxon>
    </lineage>
</organism>
<gene>
    <name evidence="1" type="ORF">H5410_008817</name>
</gene>
<keyword evidence="2" id="KW-1185">Reference proteome</keyword>
<dbReference type="AlphaFoldDB" id="A0A9J6AHV4"/>
<dbReference type="EMBL" id="JACXVP010000002">
    <property type="protein sequence ID" value="KAG5623599.1"/>
    <property type="molecule type" value="Genomic_DNA"/>
</dbReference>
<proteinExistence type="predicted"/>
<reference evidence="1 2" key="1">
    <citation type="submission" date="2020-09" db="EMBL/GenBank/DDBJ databases">
        <title>De no assembly of potato wild relative species, Solanum commersonii.</title>
        <authorList>
            <person name="Cho K."/>
        </authorList>
    </citation>
    <scope>NUCLEOTIDE SEQUENCE [LARGE SCALE GENOMIC DNA]</scope>
    <source>
        <strain evidence="1">LZ3.2</strain>
        <tissue evidence="1">Leaf</tissue>
    </source>
</reference>
<evidence type="ECO:0000313" key="1">
    <source>
        <dbReference type="EMBL" id="KAG5623599.1"/>
    </source>
</evidence>
<evidence type="ECO:0000313" key="2">
    <source>
        <dbReference type="Proteomes" id="UP000824120"/>
    </source>
</evidence>
<dbReference type="Proteomes" id="UP000824120">
    <property type="component" value="Chromosome 2"/>
</dbReference>
<comment type="caution">
    <text evidence="1">The sequence shown here is derived from an EMBL/GenBank/DDBJ whole genome shotgun (WGS) entry which is preliminary data.</text>
</comment>
<sequence length="102" mass="11179">MGEEFKMHIGSDEYSDVFGRSSGRLNSDSGDELSLAEFPFRNSNQAEALDSKTGSEVFLDLIIKELSCQCFFSPYTVLQIVGIAASSSDPLLSLMGHHLAER</sequence>
<accession>A0A9J6AHV4</accession>
<protein>
    <submittedName>
        <fullName evidence="1">Uncharacterized protein</fullName>
    </submittedName>
</protein>